<dbReference type="Gene3D" id="3.40.50.720">
    <property type="entry name" value="NAD(P)-binding Rossmann-like Domain"/>
    <property type="match status" value="1"/>
</dbReference>
<dbReference type="EMBL" id="ML170156">
    <property type="protein sequence ID" value="TDL30131.1"/>
    <property type="molecule type" value="Genomic_DNA"/>
</dbReference>
<accession>A0A4R5XG48</accession>
<sequence>MGKLTLLSFLRDQFTTLPTVDSFKCDLTGKTVIVVGSNTGLGLEAARHLATMNPGRLILACRSVSKGEMALESIRVTTKYKGGEVWVVDLTDFASISAFADKFEKDGGGRLDVLLENSAIVTETYYRTKDGLESTIQTNNLGTALLGILLLPFLSRSSADSVTPRIVIVASEVHYWAKLDTEVTSSPQMLEKLNSEEYCTASVMKQRYFISKLINVLFMRAFAARLSPQNPVIIDAVNPGFCRSELLRSVQPTFLMSMMERLLARSTECGSRTLVHAAIGGGKELRGRYLSSCAVREESDYCLSKEGGVIQDRLWNETMEMLSAVDPRVNTITTEYLQPTAPSRTF</sequence>
<dbReference type="PANTHER" id="PTHR43157:SF31">
    <property type="entry name" value="PHOSPHATIDYLINOSITOL-GLYCAN BIOSYNTHESIS CLASS F PROTEIN"/>
    <property type="match status" value="1"/>
</dbReference>
<organism evidence="2 3">
    <name type="scientific">Rickenella mellea</name>
    <dbReference type="NCBI Taxonomy" id="50990"/>
    <lineage>
        <taxon>Eukaryota</taxon>
        <taxon>Fungi</taxon>
        <taxon>Dikarya</taxon>
        <taxon>Basidiomycota</taxon>
        <taxon>Agaricomycotina</taxon>
        <taxon>Agaricomycetes</taxon>
        <taxon>Hymenochaetales</taxon>
        <taxon>Rickenellaceae</taxon>
        <taxon>Rickenella</taxon>
    </lineage>
</organism>
<dbReference type="Proteomes" id="UP000294933">
    <property type="component" value="Unassembled WGS sequence"/>
</dbReference>
<keyword evidence="1" id="KW-0560">Oxidoreductase</keyword>
<dbReference type="GO" id="GO:0016491">
    <property type="term" value="F:oxidoreductase activity"/>
    <property type="evidence" value="ECO:0007669"/>
    <property type="project" value="UniProtKB-KW"/>
</dbReference>
<evidence type="ECO:0000256" key="1">
    <source>
        <dbReference type="ARBA" id="ARBA00023002"/>
    </source>
</evidence>
<evidence type="ECO:0000313" key="3">
    <source>
        <dbReference type="Proteomes" id="UP000294933"/>
    </source>
</evidence>
<dbReference type="Pfam" id="PF00106">
    <property type="entry name" value="adh_short"/>
    <property type="match status" value="1"/>
</dbReference>
<dbReference type="PANTHER" id="PTHR43157">
    <property type="entry name" value="PHOSPHATIDYLINOSITOL-GLYCAN BIOSYNTHESIS CLASS F PROTEIN-RELATED"/>
    <property type="match status" value="1"/>
</dbReference>
<dbReference type="InterPro" id="IPR036291">
    <property type="entry name" value="NAD(P)-bd_dom_sf"/>
</dbReference>
<keyword evidence="3" id="KW-1185">Reference proteome</keyword>
<protein>
    <submittedName>
        <fullName evidence="2">NAD(P)-binding protein</fullName>
    </submittedName>
</protein>
<dbReference type="InterPro" id="IPR002347">
    <property type="entry name" value="SDR_fam"/>
</dbReference>
<reference evidence="2 3" key="1">
    <citation type="submission" date="2018-06" db="EMBL/GenBank/DDBJ databases">
        <title>A transcriptomic atlas of mushroom development highlights an independent origin of complex multicellularity.</title>
        <authorList>
            <consortium name="DOE Joint Genome Institute"/>
            <person name="Krizsan K."/>
            <person name="Almasi E."/>
            <person name="Merenyi Z."/>
            <person name="Sahu N."/>
            <person name="Viragh M."/>
            <person name="Koszo T."/>
            <person name="Mondo S."/>
            <person name="Kiss B."/>
            <person name="Balint B."/>
            <person name="Kues U."/>
            <person name="Barry K."/>
            <person name="Hegedus J.C."/>
            <person name="Henrissat B."/>
            <person name="Johnson J."/>
            <person name="Lipzen A."/>
            <person name="Ohm R."/>
            <person name="Nagy I."/>
            <person name="Pangilinan J."/>
            <person name="Yan J."/>
            <person name="Xiong Y."/>
            <person name="Grigoriev I.V."/>
            <person name="Hibbett D.S."/>
            <person name="Nagy L.G."/>
        </authorList>
    </citation>
    <scope>NUCLEOTIDE SEQUENCE [LARGE SCALE GENOMIC DNA]</scope>
    <source>
        <strain evidence="2 3">SZMC22713</strain>
    </source>
</reference>
<dbReference type="STRING" id="50990.A0A4R5XG48"/>
<dbReference type="OrthoDB" id="542013at2759"/>
<dbReference type="PRINTS" id="PR00081">
    <property type="entry name" value="GDHRDH"/>
</dbReference>
<name>A0A4R5XG48_9AGAM</name>
<dbReference type="VEuPathDB" id="FungiDB:BD410DRAFT_834315"/>
<gene>
    <name evidence="2" type="ORF">BD410DRAFT_834315</name>
</gene>
<evidence type="ECO:0000313" key="2">
    <source>
        <dbReference type="EMBL" id="TDL30131.1"/>
    </source>
</evidence>
<dbReference type="SUPFAM" id="SSF51735">
    <property type="entry name" value="NAD(P)-binding Rossmann-fold domains"/>
    <property type="match status" value="1"/>
</dbReference>
<dbReference type="AlphaFoldDB" id="A0A4R5XG48"/>
<proteinExistence type="predicted"/>